<evidence type="ECO:0000313" key="8">
    <source>
        <dbReference type="Proteomes" id="UP001177023"/>
    </source>
</evidence>
<keyword evidence="3 5" id="KW-1133">Transmembrane helix</keyword>
<feature type="transmembrane region" description="Helical" evidence="5">
    <location>
        <begin position="64"/>
        <end position="82"/>
    </location>
</feature>
<evidence type="ECO:0000256" key="1">
    <source>
        <dbReference type="ARBA" id="ARBA00004141"/>
    </source>
</evidence>
<evidence type="ECO:0000259" key="6">
    <source>
        <dbReference type="Pfam" id="PF03151"/>
    </source>
</evidence>
<dbReference type="Proteomes" id="UP001177023">
    <property type="component" value="Unassembled WGS sequence"/>
</dbReference>
<comment type="subcellular location">
    <subcellularLocation>
        <location evidence="1">Membrane</location>
        <topology evidence="1">Multi-pass membrane protein</topology>
    </subcellularLocation>
</comment>
<evidence type="ECO:0000313" key="7">
    <source>
        <dbReference type="EMBL" id="CAJ0586784.1"/>
    </source>
</evidence>
<dbReference type="InterPro" id="IPR004853">
    <property type="entry name" value="Sugar_P_trans_dom"/>
</dbReference>
<feature type="non-terminal residue" evidence="7">
    <location>
        <position position="1"/>
    </location>
</feature>
<evidence type="ECO:0000256" key="4">
    <source>
        <dbReference type="ARBA" id="ARBA00023136"/>
    </source>
</evidence>
<feature type="transmembrane region" description="Helical" evidence="5">
    <location>
        <begin position="102"/>
        <end position="119"/>
    </location>
</feature>
<keyword evidence="8" id="KW-1185">Reference proteome</keyword>
<organism evidence="7 8">
    <name type="scientific">Mesorhabditis spiculigera</name>
    <dbReference type="NCBI Taxonomy" id="96644"/>
    <lineage>
        <taxon>Eukaryota</taxon>
        <taxon>Metazoa</taxon>
        <taxon>Ecdysozoa</taxon>
        <taxon>Nematoda</taxon>
        <taxon>Chromadorea</taxon>
        <taxon>Rhabditida</taxon>
        <taxon>Rhabditina</taxon>
        <taxon>Rhabditomorpha</taxon>
        <taxon>Rhabditoidea</taxon>
        <taxon>Rhabditidae</taxon>
        <taxon>Mesorhabditinae</taxon>
        <taxon>Mesorhabditis</taxon>
    </lineage>
</organism>
<gene>
    <name evidence="7" type="ORF">MSPICULIGERA_LOCUS24770</name>
</gene>
<feature type="transmembrane region" description="Helical" evidence="5">
    <location>
        <begin position="277"/>
        <end position="297"/>
    </location>
</feature>
<accession>A0AA36DIJ6</accession>
<dbReference type="InterPro" id="IPR050186">
    <property type="entry name" value="TPT_transporter"/>
</dbReference>
<feature type="transmembrane region" description="Helical" evidence="5">
    <location>
        <begin position="178"/>
        <end position="198"/>
    </location>
</feature>
<keyword evidence="2 5" id="KW-0812">Transmembrane</keyword>
<dbReference type="Pfam" id="PF03151">
    <property type="entry name" value="TPT"/>
    <property type="match status" value="1"/>
</dbReference>
<feature type="transmembrane region" description="Helical" evidence="5">
    <location>
        <begin position="303"/>
        <end position="325"/>
    </location>
</feature>
<comment type="caution">
    <text evidence="7">The sequence shown here is derived from an EMBL/GenBank/DDBJ whole genome shotgun (WGS) entry which is preliminary data.</text>
</comment>
<proteinExistence type="predicted"/>
<feature type="transmembrane region" description="Helical" evidence="5">
    <location>
        <begin position="210"/>
        <end position="229"/>
    </location>
</feature>
<dbReference type="AlphaFoldDB" id="A0AA36DIJ6"/>
<feature type="transmembrane region" description="Helical" evidence="5">
    <location>
        <begin position="249"/>
        <end position="270"/>
    </location>
</feature>
<evidence type="ECO:0000256" key="3">
    <source>
        <dbReference type="ARBA" id="ARBA00022989"/>
    </source>
</evidence>
<feature type="domain" description="Sugar phosphate transporter" evidence="6">
    <location>
        <begin position="44"/>
        <end position="322"/>
    </location>
</feature>
<evidence type="ECO:0000256" key="5">
    <source>
        <dbReference type="SAM" id="Phobius"/>
    </source>
</evidence>
<evidence type="ECO:0000256" key="2">
    <source>
        <dbReference type="ARBA" id="ARBA00022692"/>
    </source>
</evidence>
<sequence length="353" mass="38946">MGLCPEKLARISEHHGRWHGPGKIMDPPQASLLARISSAVFFGLASILVVFVNKILLTNYSFPSPLSVGIGQMLATIVILYIARLFRLVSFPKLDSSVPRKIFPLPLIYVLNLVTGLGGTKAINLPMFTVLRRFSILMTMILEYYILGVKSSFAVKISIGLMIGGSIVAALYDLAFDSYGYTLILLNDIFTAAQGVYTKQKLEAKDLGKYGIMYYNCLFMFLPATFLLIYTDEFEKTFAFVSSEQMVPGAWVCFAVSCVCGFVLNYSLVVCTNYNSALTTTCVGPIKNLVVTYAGMFSSGDYVFSWTNFLGINISVLGSVLYTYVTFRTKSPAQRLITITPMAKSSAEKQPLI</sequence>
<feature type="transmembrane region" description="Helical" evidence="5">
    <location>
        <begin position="153"/>
        <end position="172"/>
    </location>
</feature>
<dbReference type="GO" id="GO:0016020">
    <property type="term" value="C:membrane"/>
    <property type="evidence" value="ECO:0007669"/>
    <property type="project" value="UniProtKB-SubCell"/>
</dbReference>
<feature type="transmembrane region" description="Helical" evidence="5">
    <location>
        <begin position="32"/>
        <end position="52"/>
    </location>
</feature>
<dbReference type="EMBL" id="CATQJA010002709">
    <property type="protein sequence ID" value="CAJ0586784.1"/>
    <property type="molecule type" value="Genomic_DNA"/>
</dbReference>
<name>A0AA36DIJ6_9BILA</name>
<protein>
    <recommendedName>
        <fullName evidence="6">Sugar phosphate transporter domain-containing protein</fullName>
    </recommendedName>
</protein>
<reference evidence="7" key="1">
    <citation type="submission" date="2023-06" db="EMBL/GenBank/DDBJ databases">
        <authorList>
            <person name="Delattre M."/>
        </authorList>
    </citation>
    <scope>NUCLEOTIDE SEQUENCE</scope>
    <source>
        <strain evidence="7">AF72</strain>
    </source>
</reference>
<keyword evidence="4 5" id="KW-0472">Membrane</keyword>
<dbReference type="PANTHER" id="PTHR11132">
    <property type="entry name" value="SOLUTE CARRIER FAMILY 35"/>
    <property type="match status" value="1"/>
</dbReference>